<proteinExistence type="inferred from homology"/>
<name>A0A2G8L1A5_STIJA</name>
<dbReference type="STRING" id="307972.A0A2G8L1A5"/>
<sequence>MEKFQFGLEPVTCHSWNKDRTRKYFLIFIEGNWYTVCIVGSLRMKPGMRRRVGWDQRTGGSFPGTWVRGHNMWVEIRERGEGALVCEVAVSLNSHEVKIYQKKGKEYDCIHTLSEHTQRVTSIDWAPNSNRIVTSGTDRNAYVWTLNGSNVWKPTLVILRINRAATCVKWSPEENKFAVGSGARLVSVCYFEQENDWWVSKHIKKPIRSTVTCLDWHPNNILLATGSTDFKARVFSAYIKEIEDKPTATPWGKKMTFGMVMQEFGGGEGGWIHSVSFNNSGDQLAWVGHDSSINLAVAPSEMKVTKLKTTYLPFLSVMWSGPQSLLTAGHDCELLLFKVGNDGSITFLKKLGGNNKKAESKMSAMDMFRGMDKKASTAKDTGKSSVHQNSITCVTIHSGAKENVTKFTTTGIDGLMVTWDYKSLESAVAGMTI</sequence>
<evidence type="ECO:0000313" key="11">
    <source>
        <dbReference type="EMBL" id="PIK54037.1"/>
    </source>
</evidence>
<dbReference type="Pfam" id="PF00400">
    <property type="entry name" value="WD40"/>
    <property type="match status" value="2"/>
</dbReference>
<dbReference type="PROSITE" id="PS50294">
    <property type="entry name" value="WD_REPEATS_REGION"/>
    <property type="match status" value="1"/>
</dbReference>
<protein>
    <recommendedName>
        <fullName evidence="8">Arp2/3 complex 41 kDa subunit</fullName>
    </recommendedName>
    <alternativeName>
        <fullName evidence="9">p41-ARC</fullName>
    </alternativeName>
</protein>
<keyword evidence="12" id="KW-1185">Reference proteome</keyword>
<dbReference type="PANTHER" id="PTHR10709:SF2">
    <property type="entry name" value="ACTIN-RELATED PROTEIN 2_3 COMPLEX SUBUNIT"/>
    <property type="match status" value="1"/>
</dbReference>
<reference evidence="11 12" key="1">
    <citation type="journal article" date="2017" name="PLoS Biol.">
        <title>The sea cucumber genome provides insights into morphological evolution and visceral regeneration.</title>
        <authorList>
            <person name="Zhang X."/>
            <person name="Sun L."/>
            <person name="Yuan J."/>
            <person name="Sun Y."/>
            <person name="Gao Y."/>
            <person name="Zhang L."/>
            <person name="Li S."/>
            <person name="Dai H."/>
            <person name="Hamel J.F."/>
            <person name="Liu C."/>
            <person name="Yu Y."/>
            <person name="Liu S."/>
            <person name="Lin W."/>
            <person name="Guo K."/>
            <person name="Jin S."/>
            <person name="Xu P."/>
            <person name="Storey K.B."/>
            <person name="Huan P."/>
            <person name="Zhang T."/>
            <person name="Zhou Y."/>
            <person name="Zhang J."/>
            <person name="Lin C."/>
            <person name="Li X."/>
            <person name="Xing L."/>
            <person name="Huo D."/>
            <person name="Sun M."/>
            <person name="Wang L."/>
            <person name="Mercier A."/>
            <person name="Li F."/>
            <person name="Yang H."/>
            <person name="Xiang J."/>
        </authorList>
    </citation>
    <scope>NUCLEOTIDE SEQUENCE [LARGE SCALE GENOMIC DNA]</scope>
    <source>
        <strain evidence="11">Shaxun</strain>
        <tissue evidence="11">Muscle</tissue>
    </source>
</reference>
<evidence type="ECO:0000256" key="6">
    <source>
        <dbReference type="ARBA" id="ARBA00023203"/>
    </source>
</evidence>
<organism evidence="11 12">
    <name type="scientific">Stichopus japonicus</name>
    <name type="common">Sea cucumber</name>
    <dbReference type="NCBI Taxonomy" id="307972"/>
    <lineage>
        <taxon>Eukaryota</taxon>
        <taxon>Metazoa</taxon>
        <taxon>Echinodermata</taxon>
        <taxon>Eleutherozoa</taxon>
        <taxon>Echinozoa</taxon>
        <taxon>Holothuroidea</taxon>
        <taxon>Aspidochirotacea</taxon>
        <taxon>Aspidochirotida</taxon>
        <taxon>Stichopodidae</taxon>
        <taxon>Apostichopus</taxon>
    </lineage>
</organism>
<dbReference type="InterPro" id="IPR017383">
    <property type="entry name" value="ARPC1"/>
</dbReference>
<evidence type="ECO:0000256" key="5">
    <source>
        <dbReference type="ARBA" id="ARBA00022737"/>
    </source>
</evidence>
<dbReference type="PROSITE" id="PS50082">
    <property type="entry name" value="WD_REPEATS_2"/>
    <property type="match status" value="1"/>
</dbReference>
<dbReference type="Proteomes" id="UP000230750">
    <property type="component" value="Unassembled WGS sequence"/>
</dbReference>
<gene>
    <name evidence="11" type="ORF">BSL78_09066</name>
</gene>
<dbReference type="InterPro" id="IPR015943">
    <property type="entry name" value="WD40/YVTN_repeat-like_dom_sf"/>
</dbReference>
<evidence type="ECO:0000256" key="10">
    <source>
        <dbReference type="PROSITE-ProRule" id="PRU00221"/>
    </source>
</evidence>
<dbReference type="SMART" id="SM00320">
    <property type="entry name" value="WD40"/>
    <property type="match status" value="6"/>
</dbReference>
<dbReference type="GO" id="GO:0051015">
    <property type="term" value="F:actin filament binding"/>
    <property type="evidence" value="ECO:0007669"/>
    <property type="project" value="TreeGrafter"/>
</dbReference>
<dbReference type="GO" id="GO:0034314">
    <property type="term" value="P:Arp2/3 complex-mediated actin nucleation"/>
    <property type="evidence" value="ECO:0007669"/>
    <property type="project" value="InterPro"/>
</dbReference>
<evidence type="ECO:0000256" key="4">
    <source>
        <dbReference type="ARBA" id="ARBA00022574"/>
    </source>
</evidence>
<dbReference type="EMBL" id="MRZV01000266">
    <property type="protein sequence ID" value="PIK54037.1"/>
    <property type="molecule type" value="Genomic_DNA"/>
</dbReference>
<dbReference type="Gene3D" id="2.130.10.10">
    <property type="entry name" value="YVTN repeat-like/Quinoprotein amine dehydrogenase"/>
    <property type="match status" value="1"/>
</dbReference>
<evidence type="ECO:0000256" key="9">
    <source>
        <dbReference type="ARBA" id="ARBA00041789"/>
    </source>
</evidence>
<dbReference type="OrthoDB" id="406844at2759"/>
<keyword evidence="7" id="KW-0206">Cytoskeleton</keyword>
<dbReference type="AlphaFoldDB" id="A0A2G8L1A5"/>
<keyword evidence="6" id="KW-0009">Actin-binding</keyword>
<evidence type="ECO:0000256" key="3">
    <source>
        <dbReference type="ARBA" id="ARBA00022490"/>
    </source>
</evidence>
<comment type="similarity">
    <text evidence="2">Belongs to the WD repeat ARPC1 family.</text>
</comment>
<accession>A0A2G8L1A5</accession>
<dbReference type="PANTHER" id="PTHR10709">
    <property type="entry name" value="ACTIN-RELATED PROTEIN 2/3 COMPLEX SUBUNIT 1"/>
    <property type="match status" value="1"/>
</dbReference>
<evidence type="ECO:0000256" key="2">
    <source>
        <dbReference type="ARBA" id="ARBA00006260"/>
    </source>
</evidence>
<dbReference type="SUPFAM" id="SSF50978">
    <property type="entry name" value="WD40 repeat-like"/>
    <property type="match status" value="1"/>
</dbReference>
<dbReference type="InterPro" id="IPR036322">
    <property type="entry name" value="WD40_repeat_dom_sf"/>
</dbReference>
<comment type="subcellular location">
    <subcellularLocation>
        <location evidence="1">Cytoplasm</location>
        <location evidence="1">Cytoskeleton</location>
    </subcellularLocation>
</comment>
<comment type="caution">
    <text evidence="11">The sequence shown here is derived from an EMBL/GenBank/DDBJ whole genome shotgun (WGS) entry which is preliminary data.</text>
</comment>
<evidence type="ECO:0000313" key="12">
    <source>
        <dbReference type="Proteomes" id="UP000230750"/>
    </source>
</evidence>
<keyword evidence="4 10" id="KW-0853">WD repeat</keyword>
<keyword evidence="3" id="KW-0963">Cytoplasm</keyword>
<feature type="repeat" description="WD" evidence="10">
    <location>
        <begin position="113"/>
        <end position="147"/>
    </location>
</feature>
<evidence type="ECO:0000256" key="1">
    <source>
        <dbReference type="ARBA" id="ARBA00004245"/>
    </source>
</evidence>
<evidence type="ECO:0000256" key="8">
    <source>
        <dbReference type="ARBA" id="ARBA00041244"/>
    </source>
</evidence>
<dbReference type="GO" id="GO:0005885">
    <property type="term" value="C:Arp2/3 protein complex"/>
    <property type="evidence" value="ECO:0007669"/>
    <property type="project" value="InterPro"/>
</dbReference>
<dbReference type="InterPro" id="IPR001680">
    <property type="entry name" value="WD40_rpt"/>
</dbReference>
<keyword evidence="5" id="KW-0677">Repeat</keyword>
<evidence type="ECO:0000256" key="7">
    <source>
        <dbReference type="ARBA" id="ARBA00023212"/>
    </source>
</evidence>